<dbReference type="EMBL" id="LVYI01000011">
    <property type="protein sequence ID" value="OAP55251.1"/>
    <property type="molecule type" value="Genomic_DNA"/>
</dbReference>
<dbReference type="STRING" id="1367422.A0A178Z6V7"/>
<sequence length="778" mass="83317">MTTPNRSSGPRPDSPSSPSESHQRRHNFAQFFLPGDPGWPSSPSSSSFSLDLRAQTTESINDSGSTSAPQNSHLATADASNNSVPASGSQHSGLSAADPSHNFISASPLQNSNLSTTDPSDDFVSASPPQNSNLSTADPSHEFVSASTPQSSALFKADPSNDFVPTSASQNSDLSTADPSNDSVPASSSQNSDLSATESNNDTVSASASQYSTLPTADSSNDSVLASASHDSNFSTTAALIEPPLGLRRVHATTDLNSLPEYPRVTGSPERDLNSAIVTSQGDSLDPHNQANNAFTVTSSYWTDEPSWGFANIPGVAVNSSPANRERETSPNTQNSSTSSSSEDSLDSSDEEALSSVTTYDNCFLYPYSDEIGFDHPDNSPEAWAAFQQELAQQGIQITTPYDRNSTPPPQPSLLQLTIERIIREEILATPSATDNNAFNGHVIEELDDSNQTASDDPTNLETSQTNNSTEGQSAAPIIPPGLSELDQRLIQIPWNRAPGLQPRPLLDYDFEVTASRLVNEGNVTVDPPRIVNPLFPRPGQVANTVQAPRPSDGVMTRRLRHEGHRAFTTTTSSIPINEDGPRRAVTDSQVMGVPQLRRVERSPSLRSLARSEEAEANDADAWTDASEEGEDEVGAPAQEQRQAPEDHWSSGDEEMDEGRVNLDEVDAPVAEQLRAGLAHLSEARVDIDVLDGDLPVGAFRGNPAAIRARAGLATAEGEILGAVGQLWRSLVEAREVAVDAQEGIRQLQDEVRRLTTEYLAAQIELALAREQARDEQQ</sequence>
<evidence type="ECO:0000256" key="2">
    <source>
        <dbReference type="SAM" id="MobiDB-lite"/>
    </source>
</evidence>
<feature type="region of interest" description="Disordered" evidence="2">
    <location>
        <begin position="591"/>
        <end position="657"/>
    </location>
</feature>
<evidence type="ECO:0000256" key="1">
    <source>
        <dbReference type="SAM" id="Coils"/>
    </source>
</evidence>
<feature type="compositionally biased region" description="Low complexity" evidence="2">
    <location>
        <begin position="1"/>
        <end position="20"/>
    </location>
</feature>
<feature type="compositionally biased region" description="Polar residues" evidence="2">
    <location>
        <begin position="163"/>
        <end position="235"/>
    </location>
</feature>
<protein>
    <submittedName>
        <fullName evidence="3">Uncharacterized protein</fullName>
    </submittedName>
</protein>
<feature type="compositionally biased region" description="Basic and acidic residues" evidence="2">
    <location>
        <begin position="598"/>
        <end position="614"/>
    </location>
</feature>
<feature type="compositionally biased region" description="Polar residues" evidence="2">
    <location>
        <begin position="127"/>
        <end position="138"/>
    </location>
</feature>
<organism evidence="3 4">
    <name type="scientific">Fonsecaea erecta</name>
    <dbReference type="NCBI Taxonomy" id="1367422"/>
    <lineage>
        <taxon>Eukaryota</taxon>
        <taxon>Fungi</taxon>
        <taxon>Dikarya</taxon>
        <taxon>Ascomycota</taxon>
        <taxon>Pezizomycotina</taxon>
        <taxon>Eurotiomycetes</taxon>
        <taxon>Chaetothyriomycetidae</taxon>
        <taxon>Chaetothyriales</taxon>
        <taxon>Herpotrichiellaceae</taxon>
        <taxon>Fonsecaea</taxon>
    </lineage>
</organism>
<keyword evidence="4" id="KW-1185">Reference proteome</keyword>
<feature type="region of interest" description="Disordered" evidence="2">
    <location>
        <begin position="449"/>
        <end position="481"/>
    </location>
</feature>
<feature type="coiled-coil region" evidence="1">
    <location>
        <begin position="731"/>
        <end position="772"/>
    </location>
</feature>
<name>A0A178Z6V7_9EURO</name>
<accession>A0A178Z6V7</accession>
<feature type="compositionally biased region" description="Polar residues" evidence="2">
    <location>
        <begin position="102"/>
        <end position="118"/>
    </location>
</feature>
<feature type="compositionally biased region" description="Acidic residues" evidence="2">
    <location>
        <begin position="344"/>
        <end position="353"/>
    </location>
</feature>
<dbReference type="GeneID" id="30014392"/>
<dbReference type="Proteomes" id="UP000078343">
    <property type="component" value="Unassembled WGS sequence"/>
</dbReference>
<evidence type="ECO:0000313" key="3">
    <source>
        <dbReference type="EMBL" id="OAP55251.1"/>
    </source>
</evidence>
<feature type="region of interest" description="Disordered" evidence="2">
    <location>
        <begin position="319"/>
        <end position="353"/>
    </location>
</feature>
<dbReference type="RefSeq" id="XP_018688618.1">
    <property type="nucleotide sequence ID" value="XM_018841730.1"/>
</dbReference>
<gene>
    <name evidence="3" type="ORF">AYL99_10224</name>
</gene>
<feature type="compositionally biased region" description="Polar residues" evidence="2">
    <location>
        <begin position="450"/>
        <end position="473"/>
    </location>
</feature>
<feature type="compositionally biased region" description="Polar residues" evidence="2">
    <location>
        <begin position="54"/>
        <end position="93"/>
    </location>
</feature>
<evidence type="ECO:0000313" key="4">
    <source>
        <dbReference type="Proteomes" id="UP000078343"/>
    </source>
</evidence>
<dbReference type="OrthoDB" id="4161656at2759"/>
<proteinExistence type="predicted"/>
<keyword evidence="1" id="KW-0175">Coiled coil</keyword>
<feature type="region of interest" description="Disordered" evidence="2">
    <location>
        <begin position="1"/>
        <end position="235"/>
    </location>
</feature>
<dbReference type="AlphaFoldDB" id="A0A178Z6V7"/>
<reference evidence="3 4" key="1">
    <citation type="submission" date="2016-04" db="EMBL/GenBank/DDBJ databases">
        <title>Draft genome of Fonsecaea erecta CBS 125763.</title>
        <authorList>
            <person name="Weiss V.A."/>
            <person name="Vicente V.A."/>
            <person name="Raittz R.T."/>
            <person name="Moreno L.F."/>
            <person name="De Souza E.M."/>
            <person name="Pedrosa F.O."/>
            <person name="Steffens M.B."/>
            <person name="Faoro H."/>
            <person name="Tadra-Sfeir M.Z."/>
            <person name="Najafzadeh M.J."/>
            <person name="Felipe M.S."/>
            <person name="Teixeira M."/>
            <person name="Sun J."/>
            <person name="Xi L."/>
            <person name="Gomes R."/>
            <person name="De Azevedo C.M."/>
            <person name="Salgado C.G."/>
            <person name="Da Silva M.B."/>
            <person name="Nascimento M.F."/>
            <person name="Queiroz-Telles F."/>
            <person name="Attili D.S."/>
            <person name="Gorbushina A."/>
        </authorList>
    </citation>
    <scope>NUCLEOTIDE SEQUENCE [LARGE SCALE GENOMIC DNA]</scope>
    <source>
        <strain evidence="3 4">CBS 125763</strain>
    </source>
</reference>
<comment type="caution">
    <text evidence="3">The sequence shown here is derived from an EMBL/GenBank/DDBJ whole genome shotgun (WGS) entry which is preliminary data.</text>
</comment>